<keyword evidence="7" id="KW-1185">Reference proteome</keyword>
<proteinExistence type="inferred from homology"/>
<organism evidence="6 7">
    <name type="scientific">Fusarium albosuccineum</name>
    <dbReference type="NCBI Taxonomy" id="1237068"/>
    <lineage>
        <taxon>Eukaryota</taxon>
        <taxon>Fungi</taxon>
        <taxon>Dikarya</taxon>
        <taxon>Ascomycota</taxon>
        <taxon>Pezizomycotina</taxon>
        <taxon>Sordariomycetes</taxon>
        <taxon>Hypocreomycetidae</taxon>
        <taxon>Hypocreales</taxon>
        <taxon>Nectriaceae</taxon>
        <taxon>Fusarium</taxon>
        <taxon>Fusarium decemcellulare species complex</taxon>
    </lineage>
</organism>
<gene>
    <name evidence="6" type="ORF">FALBO_9096</name>
</gene>
<feature type="compositionally biased region" description="Polar residues" evidence="4">
    <location>
        <begin position="1"/>
        <end position="12"/>
    </location>
</feature>
<dbReference type="SUPFAM" id="SSF110857">
    <property type="entry name" value="Gamma-glutamyl cyclotransferase-like"/>
    <property type="match status" value="1"/>
</dbReference>
<dbReference type="GO" id="GO:0016740">
    <property type="term" value="F:transferase activity"/>
    <property type="evidence" value="ECO:0007669"/>
    <property type="project" value="UniProtKB-KW"/>
</dbReference>
<dbReference type="InterPro" id="IPR013024">
    <property type="entry name" value="GGCT-like"/>
</dbReference>
<evidence type="ECO:0000256" key="4">
    <source>
        <dbReference type="SAM" id="MobiDB-lite"/>
    </source>
</evidence>
<evidence type="ECO:0000256" key="2">
    <source>
        <dbReference type="ARBA" id="ARBA00022679"/>
    </source>
</evidence>
<dbReference type="Proteomes" id="UP000554235">
    <property type="component" value="Unassembled WGS sequence"/>
</dbReference>
<dbReference type="InterPro" id="IPR009288">
    <property type="entry name" value="AIG2-like_dom"/>
</dbReference>
<evidence type="ECO:0000313" key="7">
    <source>
        <dbReference type="Proteomes" id="UP000554235"/>
    </source>
</evidence>
<dbReference type="AlphaFoldDB" id="A0A8H4L6P5"/>
<comment type="caution">
    <text evidence="6">The sequence shown here is derived from an EMBL/GenBank/DDBJ whole genome shotgun (WGS) entry which is preliminary data.</text>
</comment>
<dbReference type="InterPro" id="IPR045038">
    <property type="entry name" value="AIG2-like"/>
</dbReference>
<feature type="compositionally biased region" description="Pro residues" evidence="4">
    <location>
        <begin position="13"/>
        <end position="27"/>
    </location>
</feature>
<dbReference type="EMBL" id="JAADYS010001247">
    <property type="protein sequence ID" value="KAF4464065.1"/>
    <property type="molecule type" value="Genomic_DNA"/>
</dbReference>
<protein>
    <recommendedName>
        <fullName evidence="3">Putative gamma-glutamylcyclotransferase</fullName>
    </recommendedName>
</protein>
<evidence type="ECO:0000259" key="5">
    <source>
        <dbReference type="Pfam" id="PF06094"/>
    </source>
</evidence>
<dbReference type="Pfam" id="PF06094">
    <property type="entry name" value="GGACT"/>
    <property type="match status" value="1"/>
</dbReference>
<evidence type="ECO:0000256" key="1">
    <source>
        <dbReference type="ARBA" id="ARBA00008861"/>
    </source>
</evidence>
<evidence type="ECO:0000313" key="6">
    <source>
        <dbReference type="EMBL" id="KAF4464065.1"/>
    </source>
</evidence>
<sequence length="218" mass="24258">MPDSTPTIQSERPPSPPPPPPPLPPKPLSSQNPQQPRGFLAKLESAPKDWVSQIPATSPATEPYRYEPVYYFFYGTLAQPDMLKGVLGLTEEPELREAKVAGYSLSAWGQYKALVDGEQGEEVLGRAFQVQSPEQEYKLAYYETSAYELAPCLIQFTDGEEPSQVQGKTFMYAGDAQVLKEGRFDRKLWELQMGMRLPPSWGKDTSKAEGEPNAKVGE</sequence>
<reference evidence="6 7" key="1">
    <citation type="submission" date="2020-01" db="EMBL/GenBank/DDBJ databases">
        <title>Identification and distribution of gene clusters putatively required for synthesis of sphingolipid metabolism inhibitors in phylogenetically diverse species of the filamentous fungus Fusarium.</title>
        <authorList>
            <person name="Kim H.-S."/>
            <person name="Busman M."/>
            <person name="Brown D.W."/>
            <person name="Divon H."/>
            <person name="Uhlig S."/>
            <person name="Proctor R.H."/>
        </authorList>
    </citation>
    <scope>NUCLEOTIDE SEQUENCE [LARGE SCALE GENOMIC DNA]</scope>
    <source>
        <strain evidence="6 7">NRRL 20459</strain>
    </source>
</reference>
<evidence type="ECO:0000256" key="3">
    <source>
        <dbReference type="ARBA" id="ARBA00030602"/>
    </source>
</evidence>
<feature type="region of interest" description="Disordered" evidence="4">
    <location>
        <begin position="1"/>
        <end position="42"/>
    </location>
</feature>
<name>A0A8H4L6P5_9HYPO</name>
<dbReference type="Gene3D" id="3.10.490.10">
    <property type="entry name" value="Gamma-glutamyl cyclotransferase-like"/>
    <property type="match status" value="1"/>
</dbReference>
<dbReference type="InterPro" id="IPR036568">
    <property type="entry name" value="GGCT-like_sf"/>
</dbReference>
<dbReference type="OrthoDB" id="3262926at2759"/>
<keyword evidence="2" id="KW-0808">Transferase</keyword>
<dbReference type="CDD" id="cd06661">
    <property type="entry name" value="GGCT_like"/>
    <property type="match status" value="1"/>
</dbReference>
<feature type="domain" description="Gamma-glutamylcyclotransferase AIG2-like" evidence="5">
    <location>
        <begin position="71"/>
        <end position="181"/>
    </location>
</feature>
<comment type="similarity">
    <text evidence="1">Belongs to the gamma-glutamylcyclotransferase family.</text>
</comment>
<dbReference type="PANTHER" id="PTHR31544">
    <property type="entry name" value="AIG2-LIKE PROTEIN D"/>
    <property type="match status" value="1"/>
</dbReference>
<dbReference type="PANTHER" id="PTHR31544:SF4">
    <property type="entry name" value="GAMMA-GLUTAMYLCYCLOTRANSFERASE-RELATED"/>
    <property type="match status" value="1"/>
</dbReference>
<accession>A0A8H4L6P5</accession>